<reference evidence="2" key="1">
    <citation type="journal article" date="2020" name="Nature">
        <title>Giant virus diversity and host interactions through global metagenomics.</title>
        <authorList>
            <person name="Schulz F."/>
            <person name="Roux S."/>
            <person name="Paez-Espino D."/>
            <person name="Jungbluth S."/>
            <person name="Walsh D.A."/>
            <person name="Denef V.J."/>
            <person name="McMahon K.D."/>
            <person name="Konstantinidis K.T."/>
            <person name="Eloe-Fadrosh E.A."/>
            <person name="Kyrpides N.C."/>
            <person name="Woyke T."/>
        </authorList>
    </citation>
    <scope>NUCLEOTIDE SEQUENCE</scope>
    <source>
        <strain evidence="2">GVMAG-M-3300027892-73</strain>
    </source>
</reference>
<dbReference type="GO" id="GO:0009298">
    <property type="term" value="P:GDP-mannose biosynthetic process"/>
    <property type="evidence" value="ECO:0007669"/>
    <property type="project" value="TreeGrafter"/>
</dbReference>
<dbReference type="Gene3D" id="2.60.120.10">
    <property type="entry name" value="Jelly Rolls"/>
    <property type="match status" value="1"/>
</dbReference>
<dbReference type="InterPro" id="IPR051161">
    <property type="entry name" value="Mannose-6P_isomerase_type2"/>
</dbReference>
<dbReference type="PANTHER" id="PTHR46390:SF1">
    <property type="entry name" value="MANNOSE-1-PHOSPHATE GUANYLYLTRANSFERASE"/>
    <property type="match status" value="1"/>
</dbReference>
<proteinExistence type="predicted"/>
<dbReference type="InterPro" id="IPR014710">
    <property type="entry name" value="RmlC-like_jellyroll"/>
</dbReference>
<name>A0A6C0LKL6_9ZZZZ</name>
<dbReference type="InterPro" id="IPR001538">
    <property type="entry name" value="Man6P_isomerase-2_C"/>
</dbReference>
<accession>A0A6C0LKL6</accession>
<dbReference type="GO" id="GO:0004475">
    <property type="term" value="F:mannose-1-phosphate guanylyltransferase (GTP) activity"/>
    <property type="evidence" value="ECO:0007669"/>
    <property type="project" value="TreeGrafter"/>
</dbReference>
<dbReference type="Pfam" id="PF01050">
    <property type="entry name" value="MannoseP_isomer"/>
    <property type="match status" value="1"/>
</dbReference>
<dbReference type="CDD" id="cd02213">
    <property type="entry name" value="cupin_PMI_typeII_C"/>
    <property type="match status" value="1"/>
</dbReference>
<dbReference type="EMBL" id="MN740523">
    <property type="protein sequence ID" value="QHU31103.1"/>
    <property type="molecule type" value="Genomic_DNA"/>
</dbReference>
<evidence type="ECO:0000313" key="2">
    <source>
        <dbReference type="EMBL" id="QHU31103.1"/>
    </source>
</evidence>
<organism evidence="2">
    <name type="scientific">viral metagenome</name>
    <dbReference type="NCBI Taxonomy" id="1070528"/>
    <lineage>
        <taxon>unclassified sequences</taxon>
        <taxon>metagenomes</taxon>
        <taxon>organismal metagenomes</taxon>
    </lineage>
</organism>
<dbReference type="SUPFAM" id="SSF51182">
    <property type="entry name" value="RmlC-like cupins"/>
    <property type="match status" value="1"/>
</dbReference>
<dbReference type="AlphaFoldDB" id="A0A6C0LKL6"/>
<dbReference type="GO" id="GO:0005976">
    <property type="term" value="P:polysaccharide metabolic process"/>
    <property type="evidence" value="ECO:0007669"/>
    <property type="project" value="InterPro"/>
</dbReference>
<sequence>MNVDSNEKVDRPWGYYINLYGDNNSGYRVKKIVVNVKGKLSLQSHDHRVEHWIIVKGEGRVIVGENCFSVGKGIHIYIPKKALHRIENIGEEDLELIETQIGDYLGEDDIIRYEDIYNRI</sequence>
<evidence type="ECO:0000259" key="1">
    <source>
        <dbReference type="Pfam" id="PF01050"/>
    </source>
</evidence>
<protein>
    <recommendedName>
        <fullName evidence="1">Mannose-6-phosphate isomerase type II C-terminal domain-containing protein</fullName>
    </recommendedName>
</protein>
<dbReference type="InterPro" id="IPR011051">
    <property type="entry name" value="RmlC_Cupin_sf"/>
</dbReference>
<feature type="domain" description="Mannose-6-phosphate isomerase type II C-terminal" evidence="1">
    <location>
        <begin position="5"/>
        <end position="115"/>
    </location>
</feature>
<dbReference type="PANTHER" id="PTHR46390">
    <property type="entry name" value="MANNOSE-1-PHOSPHATE GUANYLYLTRANSFERASE"/>
    <property type="match status" value="1"/>
</dbReference>